<dbReference type="Proteomes" id="UP001212821">
    <property type="component" value="Chromosome"/>
</dbReference>
<evidence type="ECO:0000256" key="1">
    <source>
        <dbReference type="SAM" id="MobiDB-lite"/>
    </source>
</evidence>
<feature type="region of interest" description="Disordered" evidence="1">
    <location>
        <begin position="182"/>
        <end position="235"/>
    </location>
</feature>
<keyword evidence="2" id="KW-1133">Transmembrane helix</keyword>
<proteinExistence type="predicted"/>
<feature type="region of interest" description="Disordered" evidence="1">
    <location>
        <begin position="110"/>
        <end position="141"/>
    </location>
</feature>
<evidence type="ECO:0000313" key="3">
    <source>
        <dbReference type="EMBL" id="WBP91406.1"/>
    </source>
</evidence>
<feature type="compositionally biased region" description="Basic and acidic residues" evidence="1">
    <location>
        <begin position="120"/>
        <end position="138"/>
    </location>
</feature>
<keyword evidence="2" id="KW-0812">Transmembrane</keyword>
<feature type="region of interest" description="Disordered" evidence="1">
    <location>
        <begin position="45"/>
        <end position="70"/>
    </location>
</feature>
<sequence length="357" mass="38607">MASRQGRQERPIDPEGGPLAAFATALRALREECGSPTYRQLATYSKRTGTKNYSDTTFSNAARGDSQPSREVTRAFVLSCHLYAKSDRARAEAAVAEWDARWQELEAALNPPADQPTTDASRDPADAPATQEHDEPPHFLHAHPHRRWIPAGRKGRLLLGAAALVVATGVLAPIIRNTAAPGSAAADVLPPPESTAGIRTDASSNGTSTPQPAAASEQPGLEKGPLGEDSRCSAPIQGPEMVTWRVCARVEAEWVSFALKITNRGSRPMELKTRLQYARESAFHRCQGDPGPRQLTVLAGQTIVTDTKECAVAREDRPWAYQGVGWVVPADATDGTYKLAPTAHVYPDRVIWQPDLL</sequence>
<evidence type="ECO:0000313" key="4">
    <source>
        <dbReference type="Proteomes" id="UP001212821"/>
    </source>
</evidence>
<reference evidence="4" key="1">
    <citation type="submission" date="2022-12" db="EMBL/GenBank/DDBJ databases">
        <authorList>
            <person name="Mo P."/>
        </authorList>
    </citation>
    <scope>NUCLEOTIDE SEQUENCE [LARGE SCALE GENOMIC DNA]</scope>
    <source>
        <strain evidence="4">HUAS 3-15</strain>
    </source>
</reference>
<dbReference type="RefSeq" id="WP_270150706.1">
    <property type="nucleotide sequence ID" value="NZ_CP115450.1"/>
</dbReference>
<evidence type="ECO:0000256" key="2">
    <source>
        <dbReference type="SAM" id="Phobius"/>
    </source>
</evidence>
<feature type="transmembrane region" description="Helical" evidence="2">
    <location>
        <begin position="157"/>
        <end position="175"/>
    </location>
</feature>
<keyword evidence="4" id="KW-1185">Reference proteome</keyword>
<keyword evidence="2" id="KW-0472">Membrane</keyword>
<accession>A0ABY7QFR3</accession>
<dbReference type="EMBL" id="CP115450">
    <property type="protein sequence ID" value="WBP91406.1"/>
    <property type="molecule type" value="Genomic_DNA"/>
</dbReference>
<gene>
    <name evidence="3" type="ORF">O1G21_39695</name>
</gene>
<feature type="compositionally biased region" description="Polar residues" evidence="1">
    <location>
        <begin position="201"/>
        <end position="211"/>
    </location>
</feature>
<evidence type="ECO:0008006" key="5">
    <source>
        <dbReference type="Google" id="ProtNLM"/>
    </source>
</evidence>
<organism evidence="3 4">
    <name type="scientific">Kitasatospora cathayae</name>
    <dbReference type="NCBI Taxonomy" id="3004092"/>
    <lineage>
        <taxon>Bacteria</taxon>
        <taxon>Bacillati</taxon>
        <taxon>Actinomycetota</taxon>
        <taxon>Actinomycetes</taxon>
        <taxon>Kitasatosporales</taxon>
        <taxon>Streptomycetaceae</taxon>
        <taxon>Kitasatospora</taxon>
    </lineage>
</organism>
<protein>
    <recommendedName>
        <fullName evidence="5">XRE family transcriptional regulator</fullName>
    </recommendedName>
</protein>
<name>A0ABY7QFR3_9ACTN</name>